<protein>
    <submittedName>
        <fullName evidence="8">Permease</fullName>
    </submittedName>
</protein>
<dbReference type="PANTHER" id="PTHR21716:SF16">
    <property type="entry name" value="BLL1467 PROTEIN"/>
    <property type="match status" value="1"/>
</dbReference>
<reference evidence="8 9" key="1">
    <citation type="submission" date="2015-03" db="EMBL/GenBank/DDBJ databases">
        <title>Draft genome sequence of Luteibacter yeojuensis strain SU11.</title>
        <authorList>
            <person name="Sulaiman J."/>
            <person name="Priya K."/>
            <person name="Chan K.-G."/>
        </authorList>
    </citation>
    <scope>NUCLEOTIDE SEQUENCE [LARGE SCALE GENOMIC DNA]</scope>
    <source>
        <strain evidence="8 9">SU11</strain>
    </source>
</reference>
<dbReference type="PATRIC" id="fig|345309.4.peg.645"/>
<evidence type="ECO:0000256" key="1">
    <source>
        <dbReference type="ARBA" id="ARBA00004141"/>
    </source>
</evidence>
<evidence type="ECO:0000313" key="8">
    <source>
        <dbReference type="EMBL" id="KJV35771.1"/>
    </source>
</evidence>
<name>A0A0F3KX85_9GAMM</name>
<sequence>MNQPANPFPAPPPAAAPGVAVSSLAPASPLSRRKPGSGRSTRRISRHLRAIRIGLTGLILLALLYTIAITKSLLVPLVLAGFIGLALNPIVAAAARWRIPRWLAAVTVMLLLGTGLVTAVTTLSQPALNWFHEAPAAMRAFAPKIKPMTQQIEAASRATQTLVGGAVSRYSPQQPNQFAFNAWDIVSTAPKIIASVLTVALLVFFFLVYGDEILRRAVEISPTFAYKRHTVSIVRSIQVEVSSYLLLTAAINVTLGLVTAAMLYLYGVPDPLLWGTFATIANFIPYVGAISTTSVLAVVGALHFQELGPALLPAATFAGITAVEGNMITPMLQGRRSRLSPVAILLWLLIWGWIWGIPGAILAVPMLTCVKLITAKLRGWEWFAHIISR</sequence>
<keyword evidence="4 7" id="KW-1133">Transmembrane helix</keyword>
<keyword evidence="9" id="KW-1185">Reference proteome</keyword>
<feature type="transmembrane region" description="Helical" evidence="7">
    <location>
        <begin position="272"/>
        <end position="299"/>
    </location>
</feature>
<evidence type="ECO:0000256" key="6">
    <source>
        <dbReference type="SAM" id="MobiDB-lite"/>
    </source>
</evidence>
<keyword evidence="5 7" id="KW-0472">Membrane</keyword>
<dbReference type="Pfam" id="PF01594">
    <property type="entry name" value="AI-2E_transport"/>
    <property type="match status" value="1"/>
</dbReference>
<dbReference type="RefSeq" id="WP_045828868.1">
    <property type="nucleotide sequence ID" value="NZ_JZRB01000014.1"/>
</dbReference>
<feature type="transmembrane region" description="Helical" evidence="7">
    <location>
        <begin position="102"/>
        <end position="123"/>
    </location>
</feature>
<dbReference type="EMBL" id="JZRB01000014">
    <property type="protein sequence ID" value="KJV35771.1"/>
    <property type="molecule type" value="Genomic_DNA"/>
</dbReference>
<feature type="transmembrane region" description="Helical" evidence="7">
    <location>
        <begin position="74"/>
        <end position="95"/>
    </location>
</feature>
<gene>
    <name evidence="8" type="ORF">VI08_07205</name>
</gene>
<evidence type="ECO:0000256" key="5">
    <source>
        <dbReference type="ARBA" id="ARBA00023136"/>
    </source>
</evidence>
<keyword evidence="3 7" id="KW-0812">Transmembrane</keyword>
<evidence type="ECO:0000256" key="4">
    <source>
        <dbReference type="ARBA" id="ARBA00022989"/>
    </source>
</evidence>
<feature type="transmembrane region" description="Helical" evidence="7">
    <location>
        <begin position="50"/>
        <end position="68"/>
    </location>
</feature>
<feature type="transmembrane region" description="Helical" evidence="7">
    <location>
        <begin position="192"/>
        <end position="210"/>
    </location>
</feature>
<organism evidence="8 9">
    <name type="scientific">Luteibacter yeojuensis</name>
    <dbReference type="NCBI Taxonomy" id="345309"/>
    <lineage>
        <taxon>Bacteria</taxon>
        <taxon>Pseudomonadati</taxon>
        <taxon>Pseudomonadota</taxon>
        <taxon>Gammaproteobacteria</taxon>
        <taxon>Lysobacterales</taxon>
        <taxon>Rhodanobacteraceae</taxon>
        <taxon>Luteibacter</taxon>
    </lineage>
</organism>
<feature type="transmembrane region" description="Helical" evidence="7">
    <location>
        <begin position="244"/>
        <end position="266"/>
    </location>
</feature>
<comment type="caution">
    <text evidence="8">The sequence shown here is derived from an EMBL/GenBank/DDBJ whole genome shotgun (WGS) entry which is preliminary data.</text>
</comment>
<dbReference type="AlphaFoldDB" id="A0A0F3KX85"/>
<dbReference type="GO" id="GO:0055085">
    <property type="term" value="P:transmembrane transport"/>
    <property type="evidence" value="ECO:0007669"/>
    <property type="project" value="TreeGrafter"/>
</dbReference>
<evidence type="ECO:0000256" key="3">
    <source>
        <dbReference type="ARBA" id="ARBA00022692"/>
    </source>
</evidence>
<feature type="compositionally biased region" description="Pro residues" evidence="6">
    <location>
        <begin position="1"/>
        <end position="15"/>
    </location>
</feature>
<evidence type="ECO:0000313" key="9">
    <source>
        <dbReference type="Proteomes" id="UP000033651"/>
    </source>
</evidence>
<accession>A0A0F3KX85</accession>
<feature type="transmembrane region" description="Helical" evidence="7">
    <location>
        <begin position="311"/>
        <end position="332"/>
    </location>
</feature>
<comment type="similarity">
    <text evidence="2">Belongs to the autoinducer-2 exporter (AI-2E) (TC 2.A.86) family.</text>
</comment>
<evidence type="ECO:0000256" key="7">
    <source>
        <dbReference type="SAM" id="Phobius"/>
    </source>
</evidence>
<dbReference type="InterPro" id="IPR002549">
    <property type="entry name" value="AI-2E-like"/>
</dbReference>
<dbReference type="GO" id="GO:0016020">
    <property type="term" value="C:membrane"/>
    <property type="evidence" value="ECO:0007669"/>
    <property type="project" value="UniProtKB-SubCell"/>
</dbReference>
<dbReference type="PANTHER" id="PTHR21716">
    <property type="entry name" value="TRANSMEMBRANE PROTEIN"/>
    <property type="match status" value="1"/>
</dbReference>
<proteinExistence type="inferred from homology"/>
<evidence type="ECO:0000256" key="2">
    <source>
        <dbReference type="ARBA" id="ARBA00009773"/>
    </source>
</evidence>
<feature type="transmembrane region" description="Helical" evidence="7">
    <location>
        <begin position="344"/>
        <end position="370"/>
    </location>
</feature>
<dbReference type="OrthoDB" id="9799225at2"/>
<feature type="region of interest" description="Disordered" evidence="6">
    <location>
        <begin position="1"/>
        <end position="20"/>
    </location>
</feature>
<comment type="subcellular location">
    <subcellularLocation>
        <location evidence="1">Membrane</location>
        <topology evidence="1">Multi-pass membrane protein</topology>
    </subcellularLocation>
</comment>
<dbReference type="Proteomes" id="UP000033651">
    <property type="component" value="Unassembled WGS sequence"/>
</dbReference>